<comment type="caution">
    <text evidence="3">The sequence shown here is derived from an EMBL/GenBank/DDBJ whole genome shotgun (WGS) entry which is preliminary data.</text>
</comment>
<protein>
    <submittedName>
        <fullName evidence="3">Fatty acid desaturase</fullName>
    </submittedName>
</protein>
<dbReference type="Pfam" id="PF00487">
    <property type="entry name" value="FA_desaturase"/>
    <property type="match status" value="1"/>
</dbReference>
<proteinExistence type="predicted"/>
<evidence type="ECO:0000313" key="3">
    <source>
        <dbReference type="EMBL" id="MBB1151758.1"/>
    </source>
</evidence>
<dbReference type="EMBL" id="JACGZW010000001">
    <property type="protein sequence ID" value="MBB1151758.1"/>
    <property type="molecule type" value="Genomic_DNA"/>
</dbReference>
<sequence>MQDDVRATYLRFPGWTQHFWTWQTGKALPGQRPLIRHSWASYVALTLIVYVAGLSLSAYAVAAMFPLWYLALLGGWILTLSGARTMVLVIAHQALHRRFSGSARTDWFFGELVTVLTVFQNFQAFKDEHFDSHHRREVFATLDDPPVQVLLGLGFRPGVPKRRQWRRAWQVFLSPKFYCLGFFDRAKCNVLTGTWRRAGFALWAGFWLSTPFWLPHGVLVLLLAFVVPVILLAQLSALLDKLGEHAWLTPPNPDHPGKFYTVEATAARYCGSPVPAKGTPIGRQTLGWVRWTAATLFYHLPCRLTVIVGDLPNHDFHHRYPATPDWTTAAYARQTDIDEGPEGPPYSEVWGMGAAIGRVLARLEEVPPDASLAR</sequence>
<feature type="transmembrane region" description="Helical" evidence="1">
    <location>
        <begin position="67"/>
        <end position="91"/>
    </location>
</feature>
<keyword evidence="1" id="KW-0472">Membrane</keyword>
<dbReference type="InterPro" id="IPR005804">
    <property type="entry name" value="FA_desaturase_dom"/>
</dbReference>
<dbReference type="Proteomes" id="UP000526734">
    <property type="component" value="Unassembled WGS sequence"/>
</dbReference>
<evidence type="ECO:0000256" key="1">
    <source>
        <dbReference type="SAM" id="Phobius"/>
    </source>
</evidence>
<dbReference type="GO" id="GO:0006629">
    <property type="term" value="P:lipid metabolic process"/>
    <property type="evidence" value="ECO:0007669"/>
    <property type="project" value="InterPro"/>
</dbReference>
<keyword evidence="1" id="KW-0812">Transmembrane</keyword>
<reference evidence="3 4" key="1">
    <citation type="submission" date="2020-08" db="EMBL/GenBank/DDBJ databases">
        <title>Amycolatopsis sp. nov. DR6-1 isolated from Dendrobium heterocarpum.</title>
        <authorList>
            <person name="Tedsree N."/>
            <person name="Kuncharoen N."/>
            <person name="Likhitwitayawuid K."/>
            <person name="Tanasupawat S."/>
        </authorList>
    </citation>
    <scope>NUCLEOTIDE SEQUENCE [LARGE SCALE GENOMIC DNA]</scope>
    <source>
        <strain evidence="3 4">DR6-1</strain>
    </source>
</reference>
<dbReference type="RefSeq" id="WP_182888999.1">
    <property type="nucleotide sequence ID" value="NZ_JACGZW010000001.1"/>
</dbReference>
<organism evidence="3 4">
    <name type="scientific">Amycolatopsis dendrobii</name>
    <dbReference type="NCBI Taxonomy" id="2760662"/>
    <lineage>
        <taxon>Bacteria</taxon>
        <taxon>Bacillati</taxon>
        <taxon>Actinomycetota</taxon>
        <taxon>Actinomycetes</taxon>
        <taxon>Pseudonocardiales</taxon>
        <taxon>Pseudonocardiaceae</taxon>
        <taxon>Amycolatopsis</taxon>
    </lineage>
</organism>
<keyword evidence="1" id="KW-1133">Transmembrane helix</keyword>
<name>A0A7W3VRB0_9PSEU</name>
<keyword evidence="4" id="KW-1185">Reference proteome</keyword>
<feature type="domain" description="Fatty acid desaturase" evidence="2">
    <location>
        <begin position="67"/>
        <end position="334"/>
    </location>
</feature>
<accession>A0A7W3VRB0</accession>
<evidence type="ECO:0000259" key="2">
    <source>
        <dbReference type="Pfam" id="PF00487"/>
    </source>
</evidence>
<feature type="transmembrane region" description="Helical" evidence="1">
    <location>
        <begin position="39"/>
        <end position="61"/>
    </location>
</feature>
<evidence type="ECO:0000313" key="4">
    <source>
        <dbReference type="Proteomes" id="UP000526734"/>
    </source>
</evidence>
<gene>
    <name evidence="3" type="ORF">H4281_01295</name>
</gene>
<feature type="transmembrane region" description="Helical" evidence="1">
    <location>
        <begin position="220"/>
        <end position="239"/>
    </location>
</feature>
<dbReference type="AlphaFoldDB" id="A0A7W3VRB0"/>